<comment type="caution">
    <text evidence="2">The sequence shown here is derived from an EMBL/GenBank/DDBJ whole genome shotgun (WGS) entry which is preliminary data.</text>
</comment>
<dbReference type="InterPro" id="IPR004291">
    <property type="entry name" value="Transposase_IS66_central"/>
</dbReference>
<protein>
    <recommendedName>
        <fullName evidence="1">Transposase IS66 central domain-containing protein</fullName>
    </recommendedName>
</protein>
<reference evidence="3" key="1">
    <citation type="journal article" date="2019" name="Int. J. Syst. Evol. Microbiol.">
        <title>The Global Catalogue of Microorganisms (GCM) 10K type strain sequencing project: providing services to taxonomists for standard genome sequencing and annotation.</title>
        <authorList>
            <consortium name="The Broad Institute Genomics Platform"/>
            <consortium name="The Broad Institute Genome Sequencing Center for Infectious Disease"/>
            <person name="Wu L."/>
            <person name="Ma J."/>
        </authorList>
    </citation>
    <scope>NUCLEOTIDE SEQUENCE [LARGE SCALE GENOMIC DNA]</scope>
    <source>
        <strain evidence="3">JCM 18053</strain>
    </source>
</reference>
<proteinExistence type="predicted"/>
<accession>A0ABP9PAD8</accession>
<dbReference type="Pfam" id="PF03050">
    <property type="entry name" value="DDE_Tnp_IS66"/>
    <property type="match status" value="1"/>
</dbReference>
<name>A0ABP9PAD8_9BACT</name>
<evidence type="ECO:0000259" key="1">
    <source>
        <dbReference type="Pfam" id="PF03050"/>
    </source>
</evidence>
<evidence type="ECO:0000313" key="3">
    <source>
        <dbReference type="Proteomes" id="UP001499852"/>
    </source>
</evidence>
<organism evidence="2 3">
    <name type="scientific">Prosthecobacter algae</name>
    <dbReference type="NCBI Taxonomy" id="1144682"/>
    <lineage>
        <taxon>Bacteria</taxon>
        <taxon>Pseudomonadati</taxon>
        <taxon>Verrucomicrobiota</taxon>
        <taxon>Verrucomicrobiia</taxon>
        <taxon>Verrucomicrobiales</taxon>
        <taxon>Verrucomicrobiaceae</taxon>
        <taxon>Prosthecobacter</taxon>
    </lineage>
</organism>
<keyword evidence="3" id="KW-1185">Reference proteome</keyword>
<dbReference type="EMBL" id="BAABIA010000005">
    <property type="protein sequence ID" value="GAA5142529.1"/>
    <property type="molecule type" value="Genomic_DNA"/>
</dbReference>
<feature type="domain" description="Transposase IS66 central" evidence="1">
    <location>
        <begin position="11"/>
        <end position="43"/>
    </location>
</feature>
<gene>
    <name evidence="2" type="ORF">GCM10023213_28660</name>
</gene>
<dbReference type="Proteomes" id="UP001499852">
    <property type="component" value="Unassembled WGS sequence"/>
</dbReference>
<sequence length="99" mass="11095">MISEGWHPRYRVEIDNNPVENSIRPTAIGKKNWLFIGDAQGSQRSVTLYTITSGPFFGLVMTVLTKRFEVGEIVALIKKPSDLVAFGQREVTFDKPVPS</sequence>
<evidence type="ECO:0000313" key="2">
    <source>
        <dbReference type="EMBL" id="GAA5142529.1"/>
    </source>
</evidence>